<evidence type="ECO:0000313" key="1">
    <source>
        <dbReference type="EMBL" id="KAB2348587.1"/>
    </source>
</evidence>
<dbReference type="EMBL" id="WBMT01000007">
    <property type="protein sequence ID" value="KAB2348587.1"/>
    <property type="molecule type" value="Genomic_DNA"/>
</dbReference>
<protein>
    <submittedName>
        <fullName evidence="1">Uncharacterized protein</fullName>
    </submittedName>
</protein>
<keyword evidence="2" id="KW-1185">Reference proteome</keyword>
<comment type="caution">
    <text evidence="1">The sequence shown here is derived from an EMBL/GenBank/DDBJ whole genome shotgun (WGS) entry which is preliminary data.</text>
</comment>
<organism evidence="1 2">
    <name type="scientific">Actinomadura rudentiformis</name>
    <dbReference type="NCBI Taxonomy" id="359158"/>
    <lineage>
        <taxon>Bacteria</taxon>
        <taxon>Bacillati</taxon>
        <taxon>Actinomycetota</taxon>
        <taxon>Actinomycetes</taxon>
        <taxon>Streptosporangiales</taxon>
        <taxon>Thermomonosporaceae</taxon>
        <taxon>Actinomadura</taxon>
    </lineage>
</organism>
<dbReference type="AlphaFoldDB" id="A0A6H9YQD6"/>
<dbReference type="OrthoDB" id="5509947at2"/>
<name>A0A6H9YQD6_9ACTN</name>
<gene>
    <name evidence="1" type="ORF">F8566_17615</name>
</gene>
<evidence type="ECO:0000313" key="2">
    <source>
        <dbReference type="Proteomes" id="UP000468735"/>
    </source>
</evidence>
<proteinExistence type="predicted"/>
<dbReference type="Pfam" id="PF13289">
    <property type="entry name" value="SIR2_2"/>
    <property type="match status" value="1"/>
</dbReference>
<sequence length="115" mass="12372">MGTVKVIVTLNFDRLVEQALRTEGIEPTVIASPADVAGMAPLHMLECCVVHLHGDYLNPASMLNTTAELSVYDPGTLKLLHRILEDYGLIIAGWSLRSIGGSAGWGGKCRGRDLL</sequence>
<dbReference type="Proteomes" id="UP000468735">
    <property type="component" value="Unassembled WGS sequence"/>
</dbReference>
<accession>A0A6H9YQD6</accession>
<reference evidence="1 2" key="1">
    <citation type="submission" date="2019-09" db="EMBL/GenBank/DDBJ databases">
        <title>Actinomadura physcomitrii sp. nov., a novel actinomycete isolated from moss [Physcomitrium sphaericum (Ludw) Fuernr].</title>
        <authorList>
            <person name="Zhuang X."/>
            <person name="Liu C."/>
        </authorList>
    </citation>
    <scope>NUCLEOTIDE SEQUENCE [LARGE SCALE GENOMIC DNA]</scope>
    <source>
        <strain evidence="1 2">HMC1</strain>
    </source>
</reference>